<feature type="coiled-coil region" evidence="1">
    <location>
        <begin position="192"/>
        <end position="254"/>
    </location>
</feature>
<dbReference type="STRING" id="1754190.A0A1Y2DWU8"/>
<feature type="compositionally biased region" description="Basic and acidic residues" evidence="2">
    <location>
        <begin position="309"/>
        <end position="333"/>
    </location>
</feature>
<keyword evidence="1" id="KW-0175">Coiled coil</keyword>
<evidence type="ECO:0000256" key="1">
    <source>
        <dbReference type="SAM" id="Coils"/>
    </source>
</evidence>
<evidence type="ECO:0000313" key="4">
    <source>
        <dbReference type="EMBL" id="ORY63758.1"/>
    </source>
</evidence>
<name>A0A1Y2DWU8_9FUNG</name>
<dbReference type="Pfam" id="PF10154">
    <property type="entry name" value="Fy-3"/>
    <property type="match status" value="3"/>
</dbReference>
<feature type="compositionally biased region" description="Polar residues" evidence="2">
    <location>
        <begin position="292"/>
        <end position="306"/>
    </location>
</feature>
<dbReference type="SMART" id="SM00165">
    <property type="entry name" value="UBA"/>
    <property type="match status" value="1"/>
</dbReference>
<dbReference type="PANTHER" id="PTHR16525:SF0">
    <property type="entry name" value="PROTEIN C12ORF4"/>
    <property type="match status" value="1"/>
</dbReference>
<dbReference type="InterPro" id="IPR009060">
    <property type="entry name" value="UBA-like_sf"/>
</dbReference>
<dbReference type="PANTHER" id="PTHR16525">
    <property type="entry name" value="PROTEIN C12ORF4"/>
    <property type="match status" value="1"/>
</dbReference>
<evidence type="ECO:0000256" key="2">
    <source>
        <dbReference type="SAM" id="MobiDB-lite"/>
    </source>
</evidence>
<dbReference type="InterPro" id="IPR015940">
    <property type="entry name" value="UBA"/>
</dbReference>
<protein>
    <recommendedName>
        <fullName evidence="3">UBA domain-containing protein</fullName>
    </recommendedName>
</protein>
<feature type="domain" description="UBA" evidence="3">
    <location>
        <begin position="327"/>
        <end position="368"/>
    </location>
</feature>
<dbReference type="PROSITE" id="PS50030">
    <property type="entry name" value="UBA"/>
    <property type="match status" value="1"/>
</dbReference>
<sequence length="749" mass="86792">MIQETELNSKQNVDETMDISFWVDIEKQKKFINTNISRGILNEEEEFEKEIINIMECNNVPLYLKSLISEEIKNILSISKIRNADGNQEDNIKNVEYKSKLIEKFKNNTIKYNKSSFQPIFPKAYNSLINSNIPNLNDILLSLERDYAKQIEEVWKTKEKTEMDMKTTYNQQVEVRNGGNLTKLMTHHYEDMELIKATYDSQIEELKNIQKKEYKFVIENLYNKIKSREDINTIEEIQEIIKSVVNEFKDYSNKNNIKMTPVLENLVKSLKSKLKIEAKDDTIISPKITSNIENPISPIDNNNKLISPSKEKEIKDDEKEKESNDNKEKENPNVKELLDMGFTNDQAKAALELSKNNLEQAIFYLLEKPFVVEEHIKKTKEKMNEMKTLSKSPFNSMLNLNWNDTEKTNSIGTSEPFLPISRSLTNLNLKSTSIMGMKKLGSLIGSIKDISAQASSSILNRQSEEPENFEYDSTLDEELSESFTMYYGTQVRMMYNIRIMVQNFENLFKIPKNNEQQLAYFAQTASSLYSDNINGIIVLLTPSDWPKYAMGESANKTLIQQCKRTTEFHFDDIEKQLITIEKTLPKKDGKPVLNEGDFFVTCHSNIPLIHVVFHLVVNDKYKSSKELISRTKCINGYKNILSYAHKYDINNLTIPLLILPNEQINDLMEKSKKNKNTLYKDSILNQYIEVLLKNTKVYMIESSRMIKHSLDSSGTEKNSRTLQFILPKSVDTDLFNNVVDSVSKIFRTS</sequence>
<dbReference type="OrthoDB" id="415359at2759"/>
<dbReference type="AlphaFoldDB" id="A0A1Y2DWU8"/>
<accession>A0A1Y2DWU8</accession>
<dbReference type="InterPro" id="IPR019311">
    <property type="entry name" value="Fy-3"/>
</dbReference>
<reference evidence="4 5" key="1">
    <citation type="submission" date="2016-08" db="EMBL/GenBank/DDBJ databases">
        <title>A Parts List for Fungal Cellulosomes Revealed by Comparative Genomics.</title>
        <authorList>
            <consortium name="DOE Joint Genome Institute"/>
            <person name="Haitjema C.H."/>
            <person name="Gilmore S.P."/>
            <person name="Henske J.K."/>
            <person name="Solomon K.V."/>
            <person name="De Groot R."/>
            <person name="Kuo A."/>
            <person name="Mondo S.J."/>
            <person name="Salamov A.A."/>
            <person name="Labutti K."/>
            <person name="Zhao Z."/>
            <person name="Chiniquy J."/>
            <person name="Barry K."/>
            <person name="Brewer H.M."/>
            <person name="Purvine S.O."/>
            <person name="Wright A.T."/>
            <person name="Boxma B."/>
            <person name="Van Alen T."/>
            <person name="Hackstein J.H."/>
            <person name="Baker S.E."/>
            <person name="Grigoriev I.V."/>
            <person name="O'Malley M.A."/>
        </authorList>
    </citation>
    <scope>NUCLEOTIDE SEQUENCE [LARGE SCALE GENOMIC DNA]</scope>
    <source>
        <strain evidence="4 5">G1</strain>
    </source>
</reference>
<evidence type="ECO:0000313" key="5">
    <source>
        <dbReference type="Proteomes" id="UP000193920"/>
    </source>
</evidence>
<dbReference type="Proteomes" id="UP000193920">
    <property type="component" value="Unassembled WGS sequence"/>
</dbReference>
<dbReference type="GO" id="GO:0005737">
    <property type="term" value="C:cytoplasm"/>
    <property type="evidence" value="ECO:0007669"/>
    <property type="project" value="TreeGrafter"/>
</dbReference>
<feature type="region of interest" description="Disordered" evidence="2">
    <location>
        <begin position="292"/>
        <end position="333"/>
    </location>
</feature>
<dbReference type="EMBL" id="MCOG01000055">
    <property type="protein sequence ID" value="ORY63758.1"/>
    <property type="molecule type" value="Genomic_DNA"/>
</dbReference>
<dbReference type="CDD" id="cd14297">
    <property type="entry name" value="UBA2_spUBP14_like"/>
    <property type="match status" value="1"/>
</dbReference>
<dbReference type="SUPFAM" id="SSF46934">
    <property type="entry name" value="UBA-like"/>
    <property type="match status" value="1"/>
</dbReference>
<keyword evidence="5" id="KW-1185">Reference proteome</keyword>
<evidence type="ECO:0000259" key="3">
    <source>
        <dbReference type="PROSITE" id="PS50030"/>
    </source>
</evidence>
<dbReference type="Gene3D" id="1.10.8.10">
    <property type="entry name" value="DNA helicase RuvA subunit, C-terminal domain"/>
    <property type="match status" value="1"/>
</dbReference>
<organism evidence="4 5">
    <name type="scientific">Neocallimastix californiae</name>
    <dbReference type="NCBI Taxonomy" id="1754190"/>
    <lineage>
        <taxon>Eukaryota</taxon>
        <taxon>Fungi</taxon>
        <taxon>Fungi incertae sedis</taxon>
        <taxon>Chytridiomycota</taxon>
        <taxon>Chytridiomycota incertae sedis</taxon>
        <taxon>Neocallimastigomycetes</taxon>
        <taxon>Neocallimastigales</taxon>
        <taxon>Neocallimastigaceae</taxon>
        <taxon>Neocallimastix</taxon>
    </lineage>
</organism>
<proteinExistence type="predicted"/>
<gene>
    <name evidence="4" type="ORF">LY90DRAFT_668228</name>
</gene>
<comment type="caution">
    <text evidence="4">The sequence shown here is derived from an EMBL/GenBank/DDBJ whole genome shotgun (WGS) entry which is preliminary data.</text>
</comment>